<organism evidence="1">
    <name type="scientific">Anguilla anguilla</name>
    <name type="common">European freshwater eel</name>
    <name type="synonym">Muraena anguilla</name>
    <dbReference type="NCBI Taxonomy" id="7936"/>
    <lineage>
        <taxon>Eukaryota</taxon>
        <taxon>Metazoa</taxon>
        <taxon>Chordata</taxon>
        <taxon>Craniata</taxon>
        <taxon>Vertebrata</taxon>
        <taxon>Euteleostomi</taxon>
        <taxon>Actinopterygii</taxon>
        <taxon>Neopterygii</taxon>
        <taxon>Teleostei</taxon>
        <taxon>Anguilliformes</taxon>
        <taxon>Anguillidae</taxon>
        <taxon>Anguilla</taxon>
    </lineage>
</organism>
<proteinExistence type="predicted"/>
<reference evidence="1" key="1">
    <citation type="submission" date="2014-11" db="EMBL/GenBank/DDBJ databases">
        <authorList>
            <person name="Amaro Gonzalez C."/>
        </authorList>
    </citation>
    <scope>NUCLEOTIDE SEQUENCE</scope>
</reference>
<evidence type="ECO:0000313" key="1">
    <source>
        <dbReference type="EMBL" id="JAH53008.1"/>
    </source>
</evidence>
<sequence>MSLYCWRKLESLEEIHADTGRRDNSQMQLSWQK</sequence>
<dbReference type="AlphaFoldDB" id="A0A0E9TJU3"/>
<dbReference type="EMBL" id="GBXM01055569">
    <property type="protein sequence ID" value="JAH53008.1"/>
    <property type="molecule type" value="Transcribed_RNA"/>
</dbReference>
<reference evidence="1" key="2">
    <citation type="journal article" date="2015" name="Fish Shellfish Immunol.">
        <title>Early steps in the European eel (Anguilla anguilla)-Vibrio vulnificus interaction in the gills: Role of the RtxA13 toxin.</title>
        <authorList>
            <person name="Callol A."/>
            <person name="Pajuelo D."/>
            <person name="Ebbesson L."/>
            <person name="Teles M."/>
            <person name="MacKenzie S."/>
            <person name="Amaro C."/>
        </authorList>
    </citation>
    <scope>NUCLEOTIDE SEQUENCE</scope>
</reference>
<name>A0A0E9TJU3_ANGAN</name>
<protein>
    <submittedName>
        <fullName evidence="1">Uncharacterized protein</fullName>
    </submittedName>
</protein>
<accession>A0A0E9TJU3</accession>